<dbReference type="NCBIfam" id="NF033894">
    <property type="entry name" value="Eex_IncN"/>
    <property type="match status" value="1"/>
</dbReference>
<evidence type="ECO:0000313" key="1">
    <source>
        <dbReference type="EMBL" id="AIC31478.1"/>
    </source>
</evidence>
<evidence type="ECO:0008006" key="3">
    <source>
        <dbReference type="Google" id="ProtNLM"/>
    </source>
</evidence>
<dbReference type="RefSeq" id="WP_010059082.1">
    <property type="nucleotide sequence ID" value="NZ_CP006991.1"/>
</dbReference>
<dbReference type="InterPro" id="IPR047937">
    <property type="entry name" value="Eex_IncN-like"/>
</dbReference>
<evidence type="ECO:0000313" key="2">
    <source>
        <dbReference type="Proteomes" id="UP000027180"/>
    </source>
</evidence>
<dbReference type="EMBL" id="CP006991">
    <property type="protein sequence ID" value="AIC31478.1"/>
    <property type="molecule type" value="Genomic_DNA"/>
</dbReference>
<keyword evidence="1" id="KW-0614">Plasmid</keyword>
<dbReference type="PROSITE" id="PS51257">
    <property type="entry name" value="PROKAR_LIPOPROTEIN"/>
    <property type="match status" value="1"/>
</dbReference>
<protein>
    <recommendedName>
        <fullName evidence="3">EexN family lipoprotein</fullName>
    </recommendedName>
</protein>
<dbReference type="AlphaFoldDB" id="A0A060I943"/>
<proteinExistence type="predicted"/>
<name>A0A060I943_RHIET</name>
<sequence>MRWVSSGAAALFLSACSPQTENVYTADELIADDGLLARIIAECHSDPSELHDTPNCRNAEAADGKRRLERMRKALGG</sequence>
<dbReference type="HOGENOM" id="CLU_184395_1_2_5"/>
<gene>
    <name evidence="1" type="ORF">IE4771_PE00254</name>
</gene>
<reference evidence="1 2" key="1">
    <citation type="submission" date="2013-12" db="EMBL/GenBank/DDBJ databases">
        <title>Complete genome sequence of Rhizobium etli bv. mimosae IE4771.</title>
        <authorList>
            <person name="Bustos P."/>
            <person name="Santamaria R.I."/>
            <person name="Lozano L."/>
            <person name="Ormeno-Orrillo E."/>
            <person name="Rogel M.A."/>
            <person name="Romero D."/>
            <person name="Cevallos M.A."/>
            <person name="Martinez-Romero E."/>
            <person name="Gonzalez V."/>
        </authorList>
    </citation>
    <scope>NUCLEOTIDE SEQUENCE [LARGE SCALE GENOMIC DNA]</scope>
    <source>
        <strain evidence="1 2">IE4771</strain>
        <plasmid evidence="2">Plasmid pRetIE4771e</plasmid>
    </source>
</reference>
<dbReference type="Proteomes" id="UP000027180">
    <property type="component" value="Plasmid pRetIE4771e"/>
</dbReference>
<dbReference type="KEGG" id="rei:IE4771_PE00254"/>
<accession>A0A060I943</accession>
<geneLocation type="plasmid" evidence="1 2">
    <name>pRetIE4771e</name>
</geneLocation>
<organism evidence="1 2">
    <name type="scientific">Rhizobium etli bv. mimosae str. IE4771</name>
    <dbReference type="NCBI Taxonomy" id="1432050"/>
    <lineage>
        <taxon>Bacteria</taxon>
        <taxon>Pseudomonadati</taxon>
        <taxon>Pseudomonadota</taxon>
        <taxon>Alphaproteobacteria</taxon>
        <taxon>Hyphomicrobiales</taxon>
        <taxon>Rhizobiaceae</taxon>
        <taxon>Rhizobium/Agrobacterium group</taxon>
        <taxon>Rhizobium</taxon>
    </lineage>
</organism>
<dbReference type="OrthoDB" id="7306558at2"/>